<organism evidence="2 3">
    <name type="scientific">Fructilactobacillus hinvesii</name>
    <dbReference type="NCBI Taxonomy" id="2940300"/>
    <lineage>
        <taxon>Bacteria</taxon>
        <taxon>Bacillati</taxon>
        <taxon>Bacillota</taxon>
        <taxon>Bacilli</taxon>
        <taxon>Lactobacillales</taxon>
        <taxon>Lactobacillaceae</taxon>
        <taxon>Fructilactobacillus</taxon>
    </lineage>
</organism>
<feature type="transmembrane region" description="Helical" evidence="1">
    <location>
        <begin position="32"/>
        <end position="53"/>
    </location>
</feature>
<sequence>MYLKRFVELFIVYVISFVLGSLIYGWNFFSSYWFLILVGGIIGYIILVIPLTIMTIRKMTKRETASGENQPGQSRFSNVLSELPGYFYLASSDDAGKISNSIVTYTQSEKHENVFYVVTNP</sequence>
<gene>
    <name evidence="2" type="ORF">M3M39_04770</name>
</gene>
<keyword evidence="1" id="KW-0812">Transmembrane</keyword>
<accession>A0ABY5BSZ8</accession>
<keyword evidence="1" id="KW-1133">Transmembrane helix</keyword>
<proteinExistence type="predicted"/>
<name>A0ABY5BSZ8_9LACO</name>
<dbReference type="Proteomes" id="UP001057025">
    <property type="component" value="Chromosome"/>
</dbReference>
<dbReference type="RefSeq" id="WP_252796732.1">
    <property type="nucleotide sequence ID" value="NZ_CP097118.1"/>
</dbReference>
<keyword evidence="3" id="KW-1185">Reference proteome</keyword>
<evidence type="ECO:0000313" key="2">
    <source>
        <dbReference type="EMBL" id="USS87436.1"/>
    </source>
</evidence>
<feature type="transmembrane region" description="Helical" evidence="1">
    <location>
        <begin position="7"/>
        <end position="26"/>
    </location>
</feature>
<reference evidence="2" key="1">
    <citation type="submission" date="2022-05" db="EMBL/GenBank/DDBJ databases">
        <authorList>
            <person name="Oliphant S.A."/>
            <person name="Watson-Haigh N.S."/>
            <person name="Sumby K.M."/>
            <person name="Gardner J.M."/>
            <person name="Jiranek V."/>
        </authorList>
    </citation>
    <scope>NUCLEOTIDE SEQUENCE</scope>
    <source>
        <strain evidence="2">KI11_C11</strain>
    </source>
</reference>
<protein>
    <submittedName>
        <fullName evidence="2">Uncharacterized protein</fullName>
    </submittedName>
</protein>
<evidence type="ECO:0000313" key="3">
    <source>
        <dbReference type="Proteomes" id="UP001057025"/>
    </source>
</evidence>
<evidence type="ECO:0000256" key="1">
    <source>
        <dbReference type="SAM" id="Phobius"/>
    </source>
</evidence>
<keyword evidence="1" id="KW-0472">Membrane</keyword>
<dbReference type="EMBL" id="CP097118">
    <property type="protein sequence ID" value="USS87436.1"/>
    <property type="molecule type" value="Genomic_DNA"/>
</dbReference>